<name>A0A1A2E804_MYCSD</name>
<dbReference type="EMBL" id="LZIN01000087">
    <property type="protein sequence ID" value="OBG01713.1"/>
    <property type="molecule type" value="Genomic_DNA"/>
</dbReference>
<sequence length="67" mass="7466">MDDTRLEDASAEQWQQLDRLWDSLPTGQRLVVLNAVADCRRDGIEPTLAEIQALVDMVSGYHIGDAP</sequence>
<dbReference type="RefSeq" id="WP_064856562.1">
    <property type="nucleotide sequence ID" value="NZ_LZIM01000005.1"/>
</dbReference>
<reference evidence="2" key="1">
    <citation type="submission" date="2016-06" db="EMBL/GenBank/DDBJ databases">
        <authorList>
            <person name="Sutton G."/>
            <person name="Brinkac L."/>
            <person name="Sanka R."/>
            <person name="Adams M."/>
            <person name="Lau E."/>
            <person name="Mehaffy C."/>
            <person name="Tameris M."/>
            <person name="Hatherill M."/>
            <person name="Hanekom W."/>
            <person name="Mahomed H."/>
            <person name="Mcshane H."/>
        </authorList>
    </citation>
    <scope>NUCLEOTIDE SEQUENCE [LARGE SCALE GENOMIC DNA]</scope>
    <source>
        <strain evidence="2">852014-51077_SCH5608930-a</strain>
    </source>
</reference>
<evidence type="ECO:0000313" key="2">
    <source>
        <dbReference type="Proteomes" id="UP000093985"/>
    </source>
</evidence>
<gene>
    <name evidence="1" type="ORF">A5771_16420</name>
</gene>
<comment type="caution">
    <text evidence="1">The sequence shown here is derived from an EMBL/GenBank/DDBJ whole genome shotgun (WGS) entry which is preliminary data.</text>
</comment>
<evidence type="ECO:0000313" key="1">
    <source>
        <dbReference type="EMBL" id="OBG01713.1"/>
    </source>
</evidence>
<proteinExistence type="predicted"/>
<dbReference type="AlphaFoldDB" id="A0A1A2E804"/>
<protein>
    <submittedName>
        <fullName evidence="1">Uncharacterized protein</fullName>
    </submittedName>
</protein>
<organism evidence="1 2">
    <name type="scientific">Mycolicibacter sinensis (strain JDM601)</name>
    <name type="common">Mycobacterium sinense</name>
    <dbReference type="NCBI Taxonomy" id="875328"/>
    <lineage>
        <taxon>Bacteria</taxon>
        <taxon>Bacillati</taxon>
        <taxon>Actinomycetota</taxon>
        <taxon>Actinomycetes</taxon>
        <taxon>Mycobacteriales</taxon>
        <taxon>Mycobacteriaceae</taxon>
        <taxon>Mycolicibacter</taxon>
    </lineage>
</organism>
<accession>A0A1A2E804</accession>
<dbReference type="Proteomes" id="UP000093985">
    <property type="component" value="Unassembled WGS sequence"/>
</dbReference>